<reference evidence="1 2" key="1">
    <citation type="submission" date="2019-08" db="EMBL/GenBank/DDBJ databases">
        <title>Whole genome of Aphis craccivora.</title>
        <authorList>
            <person name="Voronova N.V."/>
            <person name="Shulinski R.S."/>
            <person name="Bandarenka Y.V."/>
            <person name="Zhorov D.G."/>
            <person name="Warner D."/>
        </authorList>
    </citation>
    <scope>NUCLEOTIDE SEQUENCE [LARGE SCALE GENOMIC DNA]</scope>
    <source>
        <strain evidence="1">180601</strain>
        <tissue evidence="1">Whole Body</tissue>
    </source>
</reference>
<dbReference type="OrthoDB" id="6614966at2759"/>
<dbReference type="PANTHER" id="PTHR10773">
    <property type="entry name" value="DNA-DIRECTED RNA POLYMERASES I, II, AND III SUBUNIT RPABC2"/>
    <property type="match status" value="1"/>
</dbReference>
<comment type="caution">
    <text evidence="1">The sequence shown here is derived from an EMBL/GenBank/DDBJ whole genome shotgun (WGS) entry which is preliminary data.</text>
</comment>
<proteinExistence type="predicted"/>
<accession>A0A6G0VZI2</accession>
<sequence length="789" mass="91727">MVSDSDSYGTDNQFTVDEIFGCLNEVGGRNSVVKNNLHVKSKNDNKNKMNIIDNDNNILSNNSVEPQASNKLVTSDDLNLENLDILYLEDGILKEFNDLSNINLSINQDCQTSFYSHIPITNDNFSNPEVPIVEENSPIDETHIENNTINVESNNVLRERKRVAKPETWTRSKAQTNRMRGESYIGFRRADAKSTNKILQDVQRAARVMGPPCQSPICKKWITRLCDSVSEENRQFLFNDFWKNMSWDSKRMYVCSTIEIKETKQKTTGNNNSKRNSSYFYYLKVHDKRVPVCQLMYLQTLGLKKSEVHYWLANFHKNNMPVKKTSTHFPQENEEDSDEADLFVDEDLTSTTKPPMKKKRSDQQLLTLTSFFDNLPTLPSHYCRKNSKKLFLQTDIKSWSQLYEMYKTKCLENVEAPMSRFSFDKIKREKNIEIFIPKKDKCDICFSYENKQVSEEVYSKHLAKKEAARNEKHNDKVAAQNEQCHTICCDLMAVQTVPYIKASAAYYKLKLTAHNYTVYDLTTHDAMAYWFDETQTSLSATTFASCLCDYINELLNKSLKTVIIYSDGCCYQNRNSVLSNALLHLSMSKKVTIIQKYLEKGHTQMECDSVHSTIERQYKNVDVYLPSQFVVHSITARKVPMPYRAKLLNYSFFKNYSQDLIYSSIRPGRSSGDPTVTDLRMLQYEPNGIIYYKLNFDDELKELPGRPKKVQSISSFPNLYTSEAKIPLDKWNDLQFLKGMMPSDTHSFYDNIPCENESRKMLKRQQQNIEKYRQEIFLEIEGSKKKKKK</sequence>
<organism evidence="1 2">
    <name type="scientific">Aphis craccivora</name>
    <name type="common">Cowpea aphid</name>
    <dbReference type="NCBI Taxonomy" id="307492"/>
    <lineage>
        <taxon>Eukaryota</taxon>
        <taxon>Metazoa</taxon>
        <taxon>Ecdysozoa</taxon>
        <taxon>Arthropoda</taxon>
        <taxon>Hexapoda</taxon>
        <taxon>Insecta</taxon>
        <taxon>Pterygota</taxon>
        <taxon>Neoptera</taxon>
        <taxon>Paraneoptera</taxon>
        <taxon>Hemiptera</taxon>
        <taxon>Sternorrhyncha</taxon>
        <taxon>Aphidomorpha</taxon>
        <taxon>Aphidoidea</taxon>
        <taxon>Aphididae</taxon>
        <taxon>Aphidini</taxon>
        <taxon>Aphis</taxon>
        <taxon>Aphis</taxon>
    </lineage>
</organism>
<evidence type="ECO:0000313" key="1">
    <source>
        <dbReference type="EMBL" id="KAF0713688.1"/>
    </source>
</evidence>
<gene>
    <name evidence="1" type="ORF">FWK35_00038632</name>
</gene>
<dbReference type="EMBL" id="VUJU01010594">
    <property type="protein sequence ID" value="KAF0713688.1"/>
    <property type="molecule type" value="Genomic_DNA"/>
</dbReference>
<name>A0A6G0VZI2_APHCR</name>
<dbReference type="PANTHER" id="PTHR10773:SF19">
    <property type="match status" value="1"/>
</dbReference>
<evidence type="ECO:0000313" key="2">
    <source>
        <dbReference type="Proteomes" id="UP000478052"/>
    </source>
</evidence>
<protein>
    <submittedName>
        <fullName evidence="1">Uncharacterized protein</fullName>
    </submittedName>
</protein>
<keyword evidence="2" id="KW-1185">Reference proteome</keyword>
<dbReference type="AlphaFoldDB" id="A0A6G0VZI2"/>
<dbReference type="Proteomes" id="UP000478052">
    <property type="component" value="Unassembled WGS sequence"/>
</dbReference>